<keyword evidence="2" id="KW-1185">Reference proteome</keyword>
<organism evidence="1 2">
    <name type="scientific">Staurois parvus</name>
    <dbReference type="NCBI Taxonomy" id="386267"/>
    <lineage>
        <taxon>Eukaryota</taxon>
        <taxon>Metazoa</taxon>
        <taxon>Chordata</taxon>
        <taxon>Craniata</taxon>
        <taxon>Vertebrata</taxon>
        <taxon>Euteleostomi</taxon>
        <taxon>Amphibia</taxon>
        <taxon>Batrachia</taxon>
        <taxon>Anura</taxon>
        <taxon>Neobatrachia</taxon>
        <taxon>Ranoidea</taxon>
        <taxon>Ranidae</taxon>
        <taxon>Staurois</taxon>
    </lineage>
</organism>
<dbReference type="Proteomes" id="UP001162483">
    <property type="component" value="Unassembled WGS sequence"/>
</dbReference>
<evidence type="ECO:0000313" key="2">
    <source>
        <dbReference type="Proteomes" id="UP001162483"/>
    </source>
</evidence>
<comment type="caution">
    <text evidence="1">The sequence shown here is derived from an EMBL/GenBank/DDBJ whole genome shotgun (WGS) entry which is preliminary data.</text>
</comment>
<name>A0ABN9G3Q6_9NEOB</name>
<dbReference type="EMBL" id="CATNWA010017906">
    <property type="protein sequence ID" value="CAI9603942.1"/>
    <property type="molecule type" value="Genomic_DNA"/>
</dbReference>
<proteinExistence type="predicted"/>
<accession>A0ABN9G3Q6</accession>
<protein>
    <submittedName>
        <fullName evidence="1">Uncharacterized protein</fullName>
    </submittedName>
</protein>
<sequence length="45" mass="5051">MFTISVTCPQFWTISCTMSIISDHLFISYTMSGVPDHLLSHVCSL</sequence>
<gene>
    <name evidence="1" type="ORF">SPARVUS_LOCUS13395837</name>
</gene>
<evidence type="ECO:0000313" key="1">
    <source>
        <dbReference type="EMBL" id="CAI9603942.1"/>
    </source>
</evidence>
<reference evidence="1" key="1">
    <citation type="submission" date="2023-05" db="EMBL/GenBank/DDBJ databases">
        <authorList>
            <person name="Stuckert A."/>
        </authorList>
    </citation>
    <scope>NUCLEOTIDE SEQUENCE</scope>
</reference>